<gene>
    <name evidence="8" type="ordered locus">Spirs_0248</name>
</gene>
<evidence type="ECO:0000256" key="7">
    <source>
        <dbReference type="PIRSR" id="PIRSR602481-1"/>
    </source>
</evidence>
<dbReference type="GO" id="GO:1900376">
    <property type="term" value="P:regulation of secondary metabolite biosynthetic process"/>
    <property type="evidence" value="ECO:0007669"/>
    <property type="project" value="TreeGrafter"/>
</dbReference>
<keyword evidence="6" id="KW-0804">Transcription</keyword>
<dbReference type="Pfam" id="PF01475">
    <property type="entry name" value="FUR"/>
    <property type="match status" value="1"/>
</dbReference>
<dbReference type="GO" id="GO:0008270">
    <property type="term" value="F:zinc ion binding"/>
    <property type="evidence" value="ECO:0007669"/>
    <property type="project" value="TreeGrafter"/>
</dbReference>
<feature type="binding site" evidence="7">
    <location>
        <position position="118"/>
    </location>
    <ligand>
        <name>Zn(2+)</name>
        <dbReference type="ChEBI" id="CHEBI:29105"/>
    </ligand>
</feature>
<dbReference type="GO" id="GO:0000976">
    <property type="term" value="F:transcription cis-regulatory region binding"/>
    <property type="evidence" value="ECO:0007669"/>
    <property type="project" value="TreeGrafter"/>
</dbReference>
<dbReference type="eggNOG" id="COG0735">
    <property type="taxonomic scope" value="Bacteria"/>
</dbReference>
<keyword evidence="5" id="KW-0238">DNA-binding</keyword>
<keyword evidence="9" id="KW-1185">Reference proteome</keyword>
<dbReference type="AlphaFoldDB" id="E1RAB3"/>
<keyword evidence="4" id="KW-0805">Transcription regulation</keyword>
<proteinExistence type="inferred from homology"/>
<evidence type="ECO:0000256" key="5">
    <source>
        <dbReference type="ARBA" id="ARBA00023125"/>
    </source>
</evidence>
<reference evidence="8 9" key="1">
    <citation type="journal article" date="2010" name="Stand. Genomic Sci.">
        <title>Complete genome sequence of Spirochaeta smaragdinae type strain (SEBR 4228).</title>
        <authorList>
            <person name="Mavromatis K."/>
            <person name="Yasawong M."/>
            <person name="Chertkov O."/>
            <person name="Lapidus A."/>
            <person name="Lucas S."/>
            <person name="Nolan M."/>
            <person name="Del Rio T.G."/>
            <person name="Tice H."/>
            <person name="Cheng J.F."/>
            <person name="Pitluck S."/>
            <person name="Liolios K."/>
            <person name="Ivanova N."/>
            <person name="Tapia R."/>
            <person name="Han C."/>
            <person name="Bruce D."/>
            <person name="Goodwin L."/>
            <person name="Pati A."/>
            <person name="Chen A."/>
            <person name="Palaniappan K."/>
            <person name="Land M."/>
            <person name="Hauser L."/>
            <person name="Chang Y.J."/>
            <person name="Jeffries C.D."/>
            <person name="Detter J.C."/>
            <person name="Rohde M."/>
            <person name="Brambilla E."/>
            <person name="Spring S."/>
            <person name="Goker M."/>
            <person name="Sikorski J."/>
            <person name="Woyke T."/>
            <person name="Bristow J."/>
            <person name="Eisen J.A."/>
            <person name="Markowitz V."/>
            <person name="Hugenholtz P."/>
            <person name="Klenk H.P."/>
            <person name="Kyrpides N.C."/>
        </authorList>
    </citation>
    <scope>NUCLEOTIDE SEQUENCE [LARGE SCALE GENOMIC DNA]</scope>
    <source>
        <strain evidence="9">DSM 11293 / JCM 15392 / SEBR 4228</strain>
    </source>
</reference>
<evidence type="ECO:0000313" key="9">
    <source>
        <dbReference type="Proteomes" id="UP000002318"/>
    </source>
</evidence>
<dbReference type="InterPro" id="IPR002481">
    <property type="entry name" value="FUR"/>
</dbReference>
<accession>E1RAB3</accession>
<evidence type="ECO:0000256" key="6">
    <source>
        <dbReference type="ARBA" id="ARBA00023163"/>
    </source>
</evidence>
<dbReference type="PANTHER" id="PTHR33202:SF7">
    <property type="entry name" value="FERRIC UPTAKE REGULATION PROTEIN"/>
    <property type="match status" value="1"/>
</dbReference>
<comment type="similarity">
    <text evidence="1">Belongs to the Fur family.</text>
</comment>
<evidence type="ECO:0000256" key="3">
    <source>
        <dbReference type="ARBA" id="ARBA00022833"/>
    </source>
</evidence>
<dbReference type="KEGG" id="ssm:Spirs_0248"/>
<dbReference type="RefSeq" id="WP_013252868.1">
    <property type="nucleotide sequence ID" value="NC_014364.1"/>
</dbReference>
<evidence type="ECO:0000313" key="8">
    <source>
        <dbReference type="EMBL" id="ADK79404.1"/>
    </source>
</evidence>
<dbReference type="STRING" id="573413.Spirs_0248"/>
<feature type="binding site" evidence="7">
    <location>
        <position position="164"/>
    </location>
    <ligand>
        <name>Zn(2+)</name>
        <dbReference type="ChEBI" id="CHEBI:29105"/>
    </ligand>
</feature>
<dbReference type="SUPFAM" id="SSF46785">
    <property type="entry name" value="Winged helix' DNA-binding domain"/>
    <property type="match status" value="1"/>
</dbReference>
<dbReference type="Gene3D" id="1.10.10.10">
    <property type="entry name" value="Winged helix-like DNA-binding domain superfamily/Winged helix DNA-binding domain"/>
    <property type="match status" value="1"/>
</dbReference>
<evidence type="ECO:0000256" key="2">
    <source>
        <dbReference type="ARBA" id="ARBA00022491"/>
    </source>
</evidence>
<dbReference type="OrthoDB" id="8659436at2"/>
<dbReference type="PANTHER" id="PTHR33202">
    <property type="entry name" value="ZINC UPTAKE REGULATION PROTEIN"/>
    <property type="match status" value="1"/>
</dbReference>
<keyword evidence="2" id="KW-0678">Repressor</keyword>
<evidence type="ECO:0000256" key="1">
    <source>
        <dbReference type="ARBA" id="ARBA00007957"/>
    </source>
</evidence>
<dbReference type="Proteomes" id="UP000002318">
    <property type="component" value="Chromosome"/>
</dbReference>
<feature type="binding site" evidence="7">
    <location>
        <position position="161"/>
    </location>
    <ligand>
        <name>Zn(2+)</name>
        <dbReference type="ChEBI" id="CHEBI:29105"/>
    </ligand>
</feature>
<sequence>MDYSSRGYGRGFGRGCSRAEGPFQRKGVRMTLTRRVIIEALDRADGYLSAEELFLIVREEYPGIGVATIYRTLQLLEELALVQRVETGEGRARYAMSRDKDAGEAGVGNEVVLICDRCGKVIRQPKAAARCSELFDSLSRKAEENYRFHTERQVLQIHGLCAGCTGAPSEKSR</sequence>
<protein>
    <submittedName>
        <fullName evidence="8">Ferric uptake regulator, Fur family</fullName>
    </submittedName>
</protein>
<organism evidence="8 9">
    <name type="scientific">Sediminispirochaeta smaragdinae (strain DSM 11293 / JCM 15392 / SEBR 4228)</name>
    <name type="common">Spirochaeta smaragdinae</name>
    <dbReference type="NCBI Taxonomy" id="573413"/>
    <lineage>
        <taxon>Bacteria</taxon>
        <taxon>Pseudomonadati</taxon>
        <taxon>Spirochaetota</taxon>
        <taxon>Spirochaetia</taxon>
        <taxon>Spirochaetales</taxon>
        <taxon>Spirochaetaceae</taxon>
        <taxon>Sediminispirochaeta</taxon>
    </lineage>
</organism>
<dbReference type="InterPro" id="IPR043135">
    <property type="entry name" value="Fur_C"/>
</dbReference>
<feature type="binding site" evidence="7">
    <location>
        <position position="115"/>
    </location>
    <ligand>
        <name>Zn(2+)</name>
        <dbReference type="ChEBI" id="CHEBI:29105"/>
    </ligand>
</feature>
<name>E1RAB3_SEDSS</name>
<dbReference type="HOGENOM" id="CLU_096072_4_3_12"/>
<dbReference type="CDD" id="cd07153">
    <property type="entry name" value="Fur_like"/>
    <property type="match status" value="1"/>
</dbReference>
<keyword evidence="3 7" id="KW-0862">Zinc</keyword>
<evidence type="ECO:0000256" key="4">
    <source>
        <dbReference type="ARBA" id="ARBA00023015"/>
    </source>
</evidence>
<dbReference type="Gene3D" id="3.30.1490.190">
    <property type="match status" value="1"/>
</dbReference>
<dbReference type="EMBL" id="CP002116">
    <property type="protein sequence ID" value="ADK79404.1"/>
    <property type="molecule type" value="Genomic_DNA"/>
</dbReference>
<keyword evidence="7" id="KW-0479">Metal-binding</keyword>
<dbReference type="GO" id="GO:0003700">
    <property type="term" value="F:DNA-binding transcription factor activity"/>
    <property type="evidence" value="ECO:0007669"/>
    <property type="project" value="InterPro"/>
</dbReference>
<dbReference type="InterPro" id="IPR036390">
    <property type="entry name" value="WH_DNA-bd_sf"/>
</dbReference>
<dbReference type="InterPro" id="IPR036388">
    <property type="entry name" value="WH-like_DNA-bd_sf"/>
</dbReference>
<dbReference type="GO" id="GO:0045892">
    <property type="term" value="P:negative regulation of DNA-templated transcription"/>
    <property type="evidence" value="ECO:0007669"/>
    <property type="project" value="TreeGrafter"/>
</dbReference>
<comment type="cofactor">
    <cofactor evidence="7">
        <name>Zn(2+)</name>
        <dbReference type="ChEBI" id="CHEBI:29105"/>
    </cofactor>
    <text evidence="7">Binds 1 zinc ion per subunit.</text>
</comment>